<evidence type="ECO:0000256" key="6">
    <source>
        <dbReference type="ARBA" id="ARBA00022970"/>
    </source>
</evidence>
<dbReference type="EMBL" id="JAAIUW010000006">
    <property type="protein sequence ID" value="KAF7828052.1"/>
    <property type="molecule type" value="Genomic_DNA"/>
</dbReference>
<comment type="similarity">
    <text evidence="2">Belongs to the amino acid/polyamine transporter 2 family. Amino acid/auxin permease (AAAP) (TC 2.A.18.1) subfamily.</text>
</comment>
<feature type="transmembrane region" description="Helical" evidence="11">
    <location>
        <begin position="65"/>
        <end position="85"/>
    </location>
</feature>
<comment type="subcellular location">
    <subcellularLocation>
        <location evidence="1">Endomembrane system</location>
        <topology evidence="1">Multi-pass membrane protein</topology>
    </subcellularLocation>
</comment>
<dbReference type="GO" id="GO:0009734">
    <property type="term" value="P:auxin-activated signaling pathway"/>
    <property type="evidence" value="ECO:0007669"/>
    <property type="project" value="UniProtKB-KW"/>
</dbReference>
<dbReference type="OrthoDB" id="655540at2759"/>
<dbReference type="GO" id="GO:0015293">
    <property type="term" value="F:symporter activity"/>
    <property type="evidence" value="ECO:0007669"/>
    <property type="project" value="UniProtKB-KW"/>
</dbReference>
<feature type="transmembrane region" description="Helical" evidence="11">
    <location>
        <begin position="320"/>
        <end position="342"/>
    </location>
</feature>
<evidence type="ECO:0000256" key="5">
    <source>
        <dbReference type="ARBA" id="ARBA00022847"/>
    </source>
</evidence>
<feature type="transmembrane region" description="Helical" evidence="11">
    <location>
        <begin position="178"/>
        <end position="202"/>
    </location>
</feature>
<evidence type="ECO:0000256" key="9">
    <source>
        <dbReference type="ARBA" id="ARBA00023294"/>
    </source>
</evidence>
<dbReference type="GO" id="GO:0006865">
    <property type="term" value="P:amino acid transport"/>
    <property type="evidence" value="ECO:0007669"/>
    <property type="project" value="UniProtKB-KW"/>
</dbReference>
<protein>
    <submittedName>
        <fullName evidence="13">Amino acid transporter AVT1I-like</fullName>
    </submittedName>
</protein>
<feature type="transmembrane region" description="Helical" evidence="11">
    <location>
        <begin position="214"/>
        <end position="237"/>
    </location>
</feature>
<feature type="transmembrane region" description="Helical" evidence="11">
    <location>
        <begin position="253"/>
        <end position="281"/>
    </location>
</feature>
<evidence type="ECO:0000256" key="10">
    <source>
        <dbReference type="ARBA" id="ARBA00045588"/>
    </source>
</evidence>
<comment type="caution">
    <text evidence="13">The sequence shown here is derived from an EMBL/GenBank/DDBJ whole genome shotgun (WGS) entry which is preliminary data.</text>
</comment>
<keyword evidence="3" id="KW-0813">Transport</keyword>
<proteinExistence type="inferred from homology"/>
<evidence type="ECO:0000313" key="13">
    <source>
        <dbReference type="EMBL" id="KAF7828052.1"/>
    </source>
</evidence>
<evidence type="ECO:0000259" key="12">
    <source>
        <dbReference type="Pfam" id="PF01490"/>
    </source>
</evidence>
<comment type="function">
    <text evidence="10">Carrier protein involved in proton-driven auxin influx. Mediates the formation of auxin gradient from developing leaves (site of auxin biosynthesis) to tips by contributing to the loading of auxin in vascular tissues and facilitating acropetal (base to tip) auxin transport within inner tissues of the root apex, and basipetal (tip to base) auxin transport within outer tissues of the root apex. May be involved in lateral roots and nodules formation.</text>
</comment>
<evidence type="ECO:0000256" key="7">
    <source>
        <dbReference type="ARBA" id="ARBA00022989"/>
    </source>
</evidence>
<evidence type="ECO:0000256" key="3">
    <source>
        <dbReference type="ARBA" id="ARBA00022448"/>
    </source>
</evidence>
<reference evidence="13" key="1">
    <citation type="submission" date="2020-09" db="EMBL/GenBank/DDBJ databases">
        <title>Genome-Enabled Discovery of Anthraquinone Biosynthesis in Senna tora.</title>
        <authorList>
            <person name="Kang S.-H."/>
            <person name="Pandey R.P."/>
            <person name="Lee C.-M."/>
            <person name="Sim J.-S."/>
            <person name="Jeong J.-T."/>
            <person name="Choi B.-S."/>
            <person name="Jung M."/>
            <person name="Ginzburg D."/>
            <person name="Zhao K."/>
            <person name="Won S.Y."/>
            <person name="Oh T.-J."/>
            <person name="Yu Y."/>
            <person name="Kim N.-H."/>
            <person name="Lee O.R."/>
            <person name="Lee T.-H."/>
            <person name="Bashyal P."/>
            <person name="Kim T.-S."/>
            <person name="Lee W.-H."/>
            <person name="Kawkins C."/>
            <person name="Kim C.-K."/>
            <person name="Kim J.S."/>
            <person name="Ahn B.O."/>
            <person name="Rhee S.Y."/>
            <person name="Sohng J.K."/>
        </authorList>
    </citation>
    <scope>NUCLEOTIDE SEQUENCE</scope>
    <source>
        <tissue evidence="13">Leaf</tissue>
    </source>
</reference>
<evidence type="ECO:0000313" key="14">
    <source>
        <dbReference type="Proteomes" id="UP000634136"/>
    </source>
</evidence>
<keyword evidence="9" id="KW-0927">Auxin signaling pathway</keyword>
<name>A0A834WM45_9FABA</name>
<keyword evidence="14" id="KW-1185">Reference proteome</keyword>
<keyword evidence="7 11" id="KW-1133">Transmembrane helix</keyword>
<feature type="transmembrane region" description="Helical" evidence="11">
    <location>
        <begin position="293"/>
        <end position="314"/>
    </location>
</feature>
<keyword evidence="6" id="KW-0029">Amino-acid transport</keyword>
<keyword evidence="4 11" id="KW-0812">Transmembrane</keyword>
<dbReference type="PANTHER" id="PTHR48017">
    <property type="entry name" value="OS05G0424000 PROTEIN-RELATED"/>
    <property type="match status" value="1"/>
</dbReference>
<accession>A0A834WM45</accession>
<organism evidence="13 14">
    <name type="scientific">Senna tora</name>
    <dbReference type="NCBI Taxonomy" id="362788"/>
    <lineage>
        <taxon>Eukaryota</taxon>
        <taxon>Viridiplantae</taxon>
        <taxon>Streptophyta</taxon>
        <taxon>Embryophyta</taxon>
        <taxon>Tracheophyta</taxon>
        <taxon>Spermatophyta</taxon>
        <taxon>Magnoliopsida</taxon>
        <taxon>eudicotyledons</taxon>
        <taxon>Gunneridae</taxon>
        <taxon>Pentapetalae</taxon>
        <taxon>rosids</taxon>
        <taxon>fabids</taxon>
        <taxon>Fabales</taxon>
        <taxon>Fabaceae</taxon>
        <taxon>Caesalpinioideae</taxon>
        <taxon>Cassia clade</taxon>
        <taxon>Senna</taxon>
    </lineage>
</organism>
<gene>
    <name evidence="13" type="ORF">G2W53_019216</name>
</gene>
<dbReference type="Pfam" id="PF01490">
    <property type="entry name" value="Aa_trans"/>
    <property type="match status" value="2"/>
</dbReference>
<feature type="domain" description="Amino acid transporter transmembrane" evidence="12">
    <location>
        <begin position="51"/>
        <end position="272"/>
    </location>
</feature>
<dbReference type="GO" id="GO:0012505">
    <property type="term" value="C:endomembrane system"/>
    <property type="evidence" value="ECO:0007669"/>
    <property type="project" value="UniProtKB-SubCell"/>
</dbReference>
<dbReference type="InterPro" id="IPR013057">
    <property type="entry name" value="AA_transpt_TM"/>
</dbReference>
<sequence length="388" mass="42607">MDSMPYQVVAQLTTQAEYVERTPEFDLHTDSGYLWCPSKSRDAKTHLTTCVGILSMPFALSQGGWVSLVLLLSIALVCCYTGLLLQRCMDARPLIKSYPDIGEEAFGFKGRAIVAIFMYLELYLVATEFLILEGDNLHKLFPKMSFEVCGIRIAGKQGFVLMTSLVILPTTWLTSLGVLAYVSVGGVVASVIVVGCVVWVGGFDGVGFHERGKIVNWGGLTTSVSLFAFCYCGHAVFPTLRNSMKNTGQFSKVLLVCFITSTITYGSMAIIVIITPIATAIEDKVLFHKRSRPFGILITRTAILLSTVLVALFIPFFGYLMAFIGSFLSISCSLLLPCLCYLKINKSARRFGLEFMLIIGILLIGSFIAVLGTYSSVRQIVNHLQQKP</sequence>
<dbReference type="Proteomes" id="UP000634136">
    <property type="component" value="Unassembled WGS sequence"/>
</dbReference>
<dbReference type="AlphaFoldDB" id="A0A834WM45"/>
<feature type="transmembrane region" description="Helical" evidence="11">
    <location>
        <begin position="354"/>
        <end position="374"/>
    </location>
</feature>
<evidence type="ECO:0000256" key="8">
    <source>
        <dbReference type="ARBA" id="ARBA00023136"/>
    </source>
</evidence>
<evidence type="ECO:0000256" key="1">
    <source>
        <dbReference type="ARBA" id="ARBA00004127"/>
    </source>
</evidence>
<evidence type="ECO:0000256" key="11">
    <source>
        <dbReference type="SAM" id="Phobius"/>
    </source>
</evidence>
<evidence type="ECO:0000256" key="4">
    <source>
        <dbReference type="ARBA" id="ARBA00022692"/>
    </source>
</evidence>
<keyword evidence="8 11" id="KW-0472">Membrane</keyword>
<keyword evidence="5" id="KW-0769">Symport</keyword>
<evidence type="ECO:0000256" key="2">
    <source>
        <dbReference type="ARBA" id="ARBA00005590"/>
    </source>
</evidence>
<feature type="domain" description="Amino acid transporter transmembrane" evidence="12">
    <location>
        <begin position="295"/>
        <end position="376"/>
    </location>
</feature>
<feature type="transmembrane region" description="Helical" evidence="11">
    <location>
        <begin position="153"/>
        <end position="172"/>
    </location>
</feature>